<feature type="domain" description="BLUF" evidence="1">
    <location>
        <begin position="1"/>
        <end position="92"/>
    </location>
</feature>
<name>A0ABS7JUB7_9SPHN</name>
<evidence type="ECO:0000259" key="1">
    <source>
        <dbReference type="PROSITE" id="PS50925"/>
    </source>
</evidence>
<evidence type="ECO:0000313" key="3">
    <source>
        <dbReference type="Proteomes" id="UP000782554"/>
    </source>
</evidence>
<dbReference type="RefSeq" id="WP_221602345.1">
    <property type="nucleotide sequence ID" value="NZ_JAIGNU010000001.1"/>
</dbReference>
<organism evidence="2 3">
    <name type="scientific">Qipengyuania mesophila</name>
    <dbReference type="NCBI Taxonomy" id="2867246"/>
    <lineage>
        <taxon>Bacteria</taxon>
        <taxon>Pseudomonadati</taxon>
        <taxon>Pseudomonadota</taxon>
        <taxon>Alphaproteobacteria</taxon>
        <taxon>Sphingomonadales</taxon>
        <taxon>Erythrobacteraceae</taxon>
        <taxon>Qipengyuania</taxon>
    </lineage>
</organism>
<dbReference type="Gene3D" id="3.30.70.100">
    <property type="match status" value="1"/>
</dbReference>
<sequence>MHRILYRSVASDDFRSDDLFKVIEVSARNNPERDVTGFLLYKAGRFLQFIEGPQENLGVLLSQLAKDPRHHDVEVLVDTPASRRCFPKWRMQRIGSDDQAIAELTDAMRAAGLDEKFAVEIGRFLQA</sequence>
<evidence type="ECO:0000313" key="2">
    <source>
        <dbReference type="EMBL" id="MBX7501251.1"/>
    </source>
</evidence>
<keyword evidence="3" id="KW-1185">Reference proteome</keyword>
<dbReference type="PROSITE" id="PS50925">
    <property type="entry name" value="BLUF"/>
    <property type="match status" value="1"/>
</dbReference>
<comment type="caution">
    <text evidence="2">The sequence shown here is derived from an EMBL/GenBank/DDBJ whole genome shotgun (WGS) entry which is preliminary data.</text>
</comment>
<protein>
    <submittedName>
        <fullName evidence="2">BLUF domain-containing protein</fullName>
    </submittedName>
</protein>
<dbReference type="SMART" id="SM01034">
    <property type="entry name" value="BLUF"/>
    <property type="match status" value="1"/>
</dbReference>
<dbReference type="InterPro" id="IPR007024">
    <property type="entry name" value="BLUF_domain"/>
</dbReference>
<reference evidence="2 3" key="1">
    <citation type="submission" date="2021-08" db="EMBL/GenBank/DDBJ databases">
        <title>Comparative Genomics Analysis of the Genus Qipengyuania Reveals Extensive Genetic Diversity and Metabolic Versatility, Including the Description of Fifteen Novel Species.</title>
        <authorList>
            <person name="Liu Y."/>
        </authorList>
    </citation>
    <scope>NUCLEOTIDE SEQUENCE [LARGE SCALE GENOMIC DNA]</scope>
    <source>
        <strain evidence="2 3">YG27</strain>
    </source>
</reference>
<dbReference type="Pfam" id="PF04940">
    <property type="entry name" value="BLUF"/>
    <property type="match status" value="1"/>
</dbReference>
<proteinExistence type="predicted"/>
<gene>
    <name evidence="2" type="ORF">K3181_07340</name>
</gene>
<accession>A0ABS7JUB7</accession>
<dbReference type="EMBL" id="JAIGNU010000001">
    <property type="protein sequence ID" value="MBX7501251.1"/>
    <property type="molecule type" value="Genomic_DNA"/>
</dbReference>
<dbReference type="InterPro" id="IPR036046">
    <property type="entry name" value="Acylphosphatase-like_dom_sf"/>
</dbReference>
<dbReference type="Proteomes" id="UP000782554">
    <property type="component" value="Unassembled WGS sequence"/>
</dbReference>
<dbReference type="SUPFAM" id="SSF54975">
    <property type="entry name" value="Acylphosphatase/BLUF domain-like"/>
    <property type="match status" value="1"/>
</dbReference>